<dbReference type="PANTHER" id="PTHR10094">
    <property type="entry name" value="STEROL CARRIER PROTEIN 2 SCP-2 FAMILY PROTEIN"/>
    <property type="match status" value="1"/>
</dbReference>
<dbReference type="InterPro" id="IPR003033">
    <property type="entry name" value="SCP2_sterol-bd_dom"/>
</dbReference>
<proteinExistence type="predicted"/>
<feature type="domain" description="SCP2" evidence="1">
    <location>
        <begin position="27"/>
        <end position="123"/>
    </location>
</feature>
<dbReference type="InterPro" id="IPR036527">
    <property type="entry name" value="SCP2_sterol-bd_dom_sf"/>
</dbReference>
<dbReference type="GO" id="GO:0005829">
    <property type="term" value="C:cytosol"/>
    <property type="evidence" value="ECO:0007669"/>
    <property type="project" value="TreeGrafter"/>
</dbReference>
<dbReference type="FunFam" id="3.30.1050.10:FF:000001">
    <property type="entry name" value="Putative Non-specific lipid-transfer protein"/>
    <property type="match status" value="1"/>
</dbReference>
<dbReference type="AlphaFoldDB" id="A0AB34FMP7"/>
<dbReference type="SUPFAM" id="SSF55718">
    <property type="entry name" value="SCP-like"/>
    <property type="match status" value="1"/>
</dbReference>
<keyword evidence="3" id="KW-1185">Reference proteome</keyword>
<dbReference type="Gene3D" id="3.30.1050.10">
    <property type="entry name" value="SCP2 sterol-binding domain"/>
    <property type="match status" value="1"/>
</dbReference>
<dbReference type="PANTHER" id="PTHR10094:SF25">
    <property type="entry name" value="SCP2 STEROL-BINDING DOMAIN-CONTAINING PROTEIN 1"/>
    <property type="match status" value="1"/>
</dbReference>
<evidence type="ECO:0000259" key="1">
    <source>
        <dbReference type="Pfam" id="PF02036"/>
    </source>
</evidence>
<dbReference type="Pfam" id="PF02036">
    <property type="entry name" value="SCP2"/>
    <property type="match status" value="1"/>
</dbReference>
<evidence type="ECO:0000313" key="3">
    <source>
        <dbReference type="Proteomes" id="UP001163105"/>
    </source>
</evidence>
<accession>A0AB34FMP7</accession>
<protein>
    <submittedName>
        <fullName evidence="2">SCP-2 sterol transfer family protein</fullName>
    </submittedName>
</protein>
<reference evidence="2" key="1">
    <citation type="submission" date="2023-01" db="EMBL/GenBank/DDBJ databases">
        <title>The growth and conidiation of Purpureocillium lavendulum are regulated by nitrogen source and histone H3K14 acetylation.</title>
        <authorList>
            <person name="Tang P."/>
            <person name="Han J."/>
            <person name="Zhang C."/>
            <person name="Tang P."/>
            <person name="Qi F."/>
            <person name="Zhang K."/>
            <person name="Liang L."/>
        </authorList>
    </citation>
    <scope>NUCLEOTIDE SEQUENCE</scope>
    <source>
        <strain evidence="2">YMF1.00683</strain>
    </source>
</reference>
<dbReference type="Proteomes" id="UP001163105">
    <property type="component" value="Unassembled WGS sequence"/>
</dbReference>
<organism evidence="2 3">
    <name type="scientific">Purpureocillium lavendulum</name>
    <dbReference type="NCBI Taxonomy" id="1247861"/>
    <lineage>
        <taxon>Eukaryota</taxon>
        <taxon>Fungi</taxon>
        <taxon>Dikarya</taxon>
        <taxon>Ascomycota</taxon>
        <taxon>Pezizomycotina</taxon>
        <taxon>Sordariomycetes</taxon>
        <taxon>Hypocreomycetidae</taxon>
        <taxon>Hypocreales</taxon>
        <taxon>Ophiocordycipitaceae</taxon>
        <taxon>Purpureocillium</taxon>
    </lineage>
</organism>
<sequence length="133" mass="14130">MGLANGSRRADKFPSSVAFDAIASALDSSAEDRKDAIKQGNAVFAFTLKNKAGETESWHIDLKETGKVATGTGAKPTVTLSLSEEDFGNLVQGKANAQRLFMSGKLKIKGDIMKATKLDPIMKKAQNSGKAKL</sequence>
<comment type="caution">
    <text evidence="2">The sequence shown here is derived from an EMBL/GenBank/DDBJ whole genome shotgun (WGS) entry which is preliminary data.</text>
</comment>
<gene>
    <name evidence="2" type="ORF">O9K51_06232</name>
</gene>
<evidence type="ECO:0000313" key="2">
    <source>
        <dbReference type="EMBL" id="KAJ6440442.1"/>
    </source>
</evidence>
<name>A0AB34FMP7_9HYPO</name>
<dbReference type="EMBL" id="JAQHRD010000005">
    <property type="protein sequence ID" value="KAJ6440442.1"/>
    <property type="molecule type" value="Genomic_DNA"/>
</dbReference>